<dbReference type="EMBL" id="BTGU01000034">
    <property type="protein sequence ID" value="GMN50568.1"/>
    <property type="molecule type" value="Genomic_DNA"/>
</dbReference>
<dbReference type="InterPro" id="IPR000845">
    <property type="entry name" value="Nucleoside_phosphorylase_d"/>
</dbReference>
<dbReference type="Gene3D" id="3.40.50.1580">
    <property type="entry name" value="Nucleoside phosphorylase domain"/>
    <property type="match status" value="1"/>
</dbReference>
<gene>
    <name evidence="3" type="ORF">TIFTF001_019723</name>
</gene>
<reference evidence="3" key="1">
    <citation type="submission" date="2023-07" db="EMBL/GenBank/DDBJ databases">
        <title>draft genome sequence of fig (Ficus carica).</title>
        <authorList>
            <person name="Takahashi T."/>
            <person name="Nishimura K."/>
        </authorList>
    </citation>
    <scope>NUCLEOTIDE SEQUENCE</scope>
</reference>
<sequence>MKIHLRVMLVAFVVLVLGNSNGGRANGTISPFILKKISGINNKGPYFGIVIPNSFELDPLLQSSSFVADPNHPFVDFSGNANPSLQIGDVTIPQYWAHTGLWNWQRYGDGPDDELALESNGDYTREIGYLHFSDFNNKTEKGKSIDNLLNNVWYQPEEVFPVFGYPEIRQHTFWVPVNQQYFAAAQKLESMKLRGCVNTTTCLPRNPIVTRVNRGVSANVFVDNRAYREFLNSKFNATPIDMESAAVALVCHQQKTPFITIRALSDLAGGGSSIANEAAIFASLASQNAVDVLIRFVALLSS</sequence>
<comment type="caution">
    <text evidence="3">The sequence shown here is derived from an EMBL/GenBank/DDBJ whole genome shotgun (WGS) entry which is preliminary data.</text>
</comment>
<evidence type="ECO:0000259" key="2">
    <source>
        <dbReference type="Pfam" id="PF01048"/>
    </source>
</evidence>
<feature type="chain" id="PRO_5041733277" description="Nucleoside phosphorylase domain-containing protein" evidence="1">
    <location>
        <begin position="19"/>
        <end position="302"/>
    </location>
</feature>
<name>A0AA88A9E5_FICCA</name>
<keyword evidence="1" id="KW-0732">Signal</keyword>
<dbReference type="GO" id="GO:0009116">
    <property type="term" value="P:nucleoside metabolic process"/>
    <property type="evidence" value="ECO:0007669"/>
    <property type="project" value="InterPro"/>
</dbReference>
<proteinExistence type="predicted"/>
<feature type="signal peptide" evidence="1">
    <location>
        <begin position="1"/>
        <end position="18"/>
    </location>
</feature>
<dbReference type="PANTHER" id="PTHR21234">
    <property type="entry name" value="PURINE NUCLEOSIDE PHOSPHORYLASE"/>
    <property type="match status" value="1"/>
</dbReference>
<dbReference type="Pfam" id="PF01048">
    <property type="entry name" value="PNP_UDP_1"/>
    <property type="match status" value="1"/>
</dbReference>
<organism evidence="3 4">
    <name type="scientific">Ficus carica</name>
    <name type="common">Common fig</name>
    <dbReference type="NCBI Taxonomy" id="3494"/>
    <lineage>
        <taxon>Eukaryota</taxon>
        <taxon>Viridiplantae</taxon>
        <taxon>Streptophyta</taxon>
        <taxon>Embryophyta</taxon>
        <taxon>Tracheophyta</taxon>
        <taxon>Spermatophyta</taxon>
        <taxon>Magnoliopsida</taxon>
        <taxon>eudicotyledons</taxon>
        <taxon>Gunneridae</taxon>
        <taxon>Pentapetalae</taxon>
        <taxon>rosids</taxon>
        <taxon>fabids</taxon>
        <taxon>Rosales</taxon>
        <taxon>Moraceae</taxon>
        <taxon>Ficeae</taxon>
        <taxon>Ficus</taxon>
    </lineage>
</organism>
<dbReference type="InterPro" id="IPR035994">
    <property type="entry name" value="Nucleoside_phosphorylase_sf"/>
</dbReference>
<evidence type="ECO:0000256" key="1">
    <source>
        <dbReference type="SAM" id="SignalP"/>
    </source>
</evidence>
<evidence type="ECO:0000313" key="3">
    <source>
        <dbReference type="EMBL" id="GMN50568.1"/>
    </source>
</evidence>
<dbReference type="Proteomes" id="UP001187192">
    <property type="component" value="Unassembled WGS sequence"/>
</dbReference>
<keyword evidence="4" id="KW-1185">Reference proteome</keyword>
<protein>
    <recommendedName>
        <fullName evidence="2">Nucleoside phosphorylase domain-containing protein</fullName>
    </recommendedName>
</protein>
<dbReference type="PANTHER" id="PTHR21234:SF42">
    <property type="entry name" value="PHOSPHORYLASE SUPERFAMILY PROTEIN"/>
    <property type="match status" value="1"/>
</dbReference>
<dbReference type="GO" id="GO:0003824">
    <property type="term" value="F:catalytic activity"/>
    <property type="evidence" value="ECO:0007669"/>
    <property type="project" value="InterPro"/>
</dbReference>
<dbReference type="AlphaFoldDB" id="A0AA88A9E5"/>
<accession>A0AA88A9E5</accession>
<feature type="domain" description="Nucleoside phosphorylase" evidence="2">
    <location>
        <begin position="77"/>
        <end position="297"/>
    </location>
</feature>
<dbReference type="SUPFAM" id="SSF53167">
    <property type="entry name" value="Purine and uridine phosphorylases"/>
    <property type="match status" value="1"/>
</dbReference>
<evidence type="ECO:0000313" key="4">
    <source>
        <dbReference type="Proteomes" id="UP001187192"/>
    </source>
</evidence>
<dbReference type="CDD" id="cd09008">
    <property type="entry name" value="MTAN"/>
    <property type="match status" value="1"/>
</dbReference>